<accession>A0A9W9AU27</accession>
<dbReference type="EMBL" id="JANVFS010000007">
    <property type="protein sequence ID" value="KAJ4489274.1"/>
    <property type="molecule type" value="Genomic_DNA"/>
</dbReference>
<comment type="caution">
    <text evidence="1">The sequence shown here is derived from an EMBL/GenBank/DDBJ whole genome shotgun (WGS) entry which is preliminary data.</text>
</comment>
<feature type="non-terminal residue" evidence="1">
    <location>
        <position position="88"/>
    </location>
</feature>
<name>A0A9W9AU27_9AGAR</name>
<sequence>YLTHPQLMPKPQLEPPWKRLWEGQEDRAFVTTMGFDVNTFRFLLVGPGRFAEHWDNIPIPRSDVSSTGKTQLGRCNLDAAGALTSLPH</sequence>
<proteinExistence type="predicted"/>
<dbReference type="AlphaFoldDB" id="A0A9W9AU27"/>
<gene>
    <name evidence="1" type="ORF">C8J55DRAFT_385300</name>
</gene>
<feature type="non-terminal residue" evidence="1">
    <location>
        <position position="1"/>
    </location>
</feature>
<reference evidence="1" key="2">
    <citation type="journal article" date="2023" name="Proc. Natl. Acad. Sci. U.S.A.">
        <title>A global phylogenomic analysis of the shiitake genus Lentinula.</title>
        <authorList>
            <person name="Sierra-Patev S."/>
            <person name="Min B."/>
            <person name="Naranjo-Ortiz M."/>
            <person name="Looney B."/>
            <person name="Konkel Z."/>
            <person name="Slot J.C."/>
            <person name="Sakamoto Y."/>
            <person name="Steenwyk J.L."/>
            <person name="Rokas A."/>
            <person name="Carro J."/>
            <person name="Camarero S."/>
            <person name="Ferreira P."/>
            <person name="Molpeceres G."/>
            <person name="Ruiz-Duenas F.J."/>
            <person name="Serrano A."/>
            <person name="Henrissat B."/>
            <person name="Drula E."/>
            <person name="Hughes K.W."/>
            <person name="Mata J.L."/>
            <person name="Ishikawa N.K."/>
            <person name="Vargas-Isla R."/>
            <person name="Ushijima S."/>
            <person name="Smith C.A."/>
            <person name="Donoghue J."/>
            <person name="Ahrendt S."/>
            <person name="Andreopoulos W."/>
            <person name="He G."/>
            <person name="LaButti K."/>
            <person name="Lipzen A."/>
            <person name="Ng V."/>
            <person name="Riley R."/>
            <person name="Sandor L."/>
            <person name="Barry K."/>
            <person name="Martinez A.T."/>
            <person name="Xiao Y."/>
            <person name="Gibbons J.G."/>
            <person name="Terashima K."/>
            <person name="Grigoriev I.V."/>
            <person name="Hibbett D."/>
        </authorList>
    </citation>
    <scope>NUCLEOTIDE SEQUENCE</scope>
    <source>
        <strain evidence="1">Sp2 HRB7682 ss15</strain>
    </source>
</reference>
<organism evidence="1 2">
    <name type="scientific">Lentinula lateritia</name>
    <dbReference type="NCBI Taxonomy" id="40482"/>
    <lineage>
        <taxon>Eukaryota</taxon>
        <taxon>Fungi</taxon>
        <taxon>Dikarya</taxon>
        <taxon>Basidiomycota</taxon>
        <taxon>Agaricomycotina</taxon>
        <taxon>Agaricomycetes</taxon>
        <taxon>Agaricomycetidae</taxon>
        <taxon>Agaricales</taxon>
        <taxon>Marasmiineae</taxon>
        <taxon>Omphalotaceae</taxon>
        <taxon>Lentinula</taxon>
    </lineage>
</organism>
<evidence type="ECO:0000313" key="1">
    <source>
        <dbReference type="EMBL" id="KAJ4489274.1"/>
    </source>
</evidence>
<protein>
    <submittedName>
        <fullName evidence="1">Uncharacterized protein</fullName>
    </submittedName>
</protein>
<reference evidence="1" key="1">
    <citation type="submission" date="2022-08" db="EMBL/GenBank/DDBJ databases">
        <authorList>
            <consortium name="DOE Joint Genome Institute"/>
            <person name="Min B."/>
            <person name="Riley R."/>
            <person name="Sierra-Patev S."/>
            <person name="Naranjo-Ortiz M."/>
            <person name="Looney B."/>
            <person name="Konkel Z."/>
            <person name="Slot J.C."/>
            <person name="Sakamoto Y."/>
            <person name="Steenwyk J.L."/>
            <person name="Rokas A."/>
            <person name="Carro J."/>
            <person name="Camarero S."/>
            <person name="Ferreira P."/>
            <person name="Molpeceres G."/>
            <person name="Ruiz-Duenas F.J."/>
            <person name="Serrano A."/>
            <person name="Henrissat B."/>
            <person name="Drula E."/>
            <person name="Hughes K.W."/>
            <person name="Mata J.L."/>
            <person name="Ishikawa N.K."/>
            <person name="Vargas-Isla R."/>
            <person name="Ushijima S."/>
            <person name="Smith C.A."/>
            <person name="Ahrendt S."/>
            <person name="Andreopoulos W."/>
            <person name="He G."/>
            <person name="Labutti K."/>
            <person name="Lipzen A."/>
            <person name="Ng V."/>
            <person name="Sandor L."/>
            <person name="Barry K."/>
            <person name="Martinez A.T."/>
            <person name="Xiao Y."/>
            <person name="Gibbons J.G."/>
            <person name="Terashima K."/>
            <person name="Hibbett D.S."/>
            <person name="Grigoriev I.V."/>
        </authorList>
    </citation>
    <scope>NUCLEOTIDE SEQUENCE</scope>
    <source>
        <strain evidence="1">Sp2 HRB7682 ss15</strain>
    </source>
</reference>
<dbReference type="Proteomes" id="UP001150238">
    <property type="component" value="Unassembled WGS sequence"/>
</dbReference>
<evidence type="ECO:0000313" key="2">
    <source>
        <dbReference type="Proteomes" id="UP001150238"/>
    </source>
</evidence>